<dbReference type="GO" id="GO:0006627">
    <property type="term" value="P:protein processing involved in protein targeting to mitochondrion"/>
    <property type="evidence" value="ECO:0007669"/>
    <property type="project" value="InterPro"/>
</dbReference>
<organism evidence="14 15">
    <name type="scientific">Blomia tropicalis</name>
    <name type="common">Mite</name>
    <dbReference type="NCBI Taxonomy" id="40697"/>
    <lineage>
        <taxon>Eukaryota</taxon>
        <taxon>Metazoa</taxon>
        <taxon>Ecdysozoa</taxon>
        <taxon>Arthropoda</taxon>
        <taxon>Chelicerata</taxon>
        <taxon>Arachnida</taxon>
        <taxon>Acari</taxon>
        <taxon>Acariformes</taxon>
        <taxon>Sarcoptiformes</taxon>
        <taxon>Astigmata</taxon>
        <taxon>Glycyphagoidea</taxon>
        <taxon>Echimyopodidae</taxon>
        <taxon>Blomia</taxon>
    </lineage>
</organism>
<dbReference type="Pfam" id="PF10502">
    <property type="entry name" value="Peptidase_S26"/>
    <property type="match status" value="2"/>
</dbReference>
<evidence type="ECO:0000256" key="11">
    <source>
        <dbReference type="ARBA" id="ARBA00023136"/>
    </source>
</evidence>
<evidence type="ECO:0000256" key="7">
    <source>
        <dbReference type="ARBA" id="ARBA00022792"/>
    </source>
</evidence>
<keyword evidence="5" id="KW-0645">Protease</keyword>
<keyword evidence="8" id="KW-0378">Hydrolase</keyword>
<dbReference type="InterPro" id="IPR019533">
    <property type="entry name" value="Peptidase_S26"/>
</dbReference>
<comment type="subunit">
    <text evidence="3">Heterodimer of 2 subunits, IMMPL1 and IMMPL2.</text>
</comment>
<dbReference type="EMBL" id="JAPWDV010000002">
    <property type="protein sequence ID" value="KAJ6219318.1"/>
    <property type="molecule type" value="Genomic_DNA"/>
</dbReference>
<keyword evidence="6" id="KW-0812">Transmembrane</keyword>
<dbReference type="Proteomes" id="UP001142055">
    <property type="component" value="Chromosome 2"/>
</dbReference>
<gene>
    <name evidence="14" type="ORF">RDWZM_005130</name>
</gene>
<comment type="caution">
    <text evidence="14">The sequence shown here is derived from an EMBL/GenBank/DDBJ whole genome shotgun (WGS) entry which is preliminary data.</text>
</comment>
<keyword evidence="9" id="KW-1133">Transmembrane helix</keyword>
<evidence type="ECO:0000256" key="9">
    <source>
        <dbReference type="ARBA" id="ARBA00022989"/>
    </source>
</evidence>
<comment type="subcellular location">
    <subcellularLocation>
        <location evidence="1">Mitochondrion inner membrane</location>
        <topology evidence="1">Single-pass membrane protein</topology>
    </subcellularLocation>
</comment>
<keyword evidence="7" id="KW-0999">Mitochondrion inner membrane</keyword>
<evidence type="ECO:0000313" key="15">
    <source>
        <dbReference type="Proteomes" id="UP001142055"/>
    </source>
</evidence>
<evidence type="ECO:0000313" key="14">
    <source>
        <dbReference type="EMBL" id="KAJ6219318.1"/>
    </source>
</evidence>
<evidence type="ECO:0000256" key="8">
    <source>
        <dbReference type="ARBA" id="ARBA00022801"/>
    </source>
</evidence>
<evidence type="ECO:0000256" key="1">
    <source>
        <dbReference type="ARBA" id="ARBA00004434"/>
    </source>
</evidence>
<evidence type="ECO:0000256" key="3">
    <source>
        <dbReference type="ARBA" id="ARBA00011805"/>
    </source>
</evidence>
<evidence type="ECO:0000256" key="2">
    <source>
        <dbReference type="ARBA" id="ARBA00007066"/>
    </source>
</evidence>
<dbReference type="FunFam" id="2.10.109.10:FF:000005">
    <property type="entry name" value="Mitochondrial inner membrane protease subunit"/>
    <property type="match status" value="1"/>
</dbReference>
<evidence type="ECO:0000256" key="5">
    <source>
        <dbReference type="ARBA" id="ARBA00022670"/>
    </source>
</evidence>
<dbReference type="GO" id="GO:0042720">
    <property type="term" value="C:mitochondrial inner membrane peptidase complex"/>
    <property type="evidence" value="ECO:0007669"/>
    <property type="project" value="InterPro"/>
</dbReference>
<dbReference type="GO" id="GO:0006465">
    <property type="term" value="P:signal peptide processing"/>
    <property type="evidence" value="ECO:0007669"/>
    <property type="project" value="InterPro"/>
</dbReference>
<evidence type="ECO:0000256" key="4">
    <source>
        <dbReference type="ARBA" id="ARBA00013650"/>
    </source>
</evidence>
<reference evidence="14" key="1">
    <citation type="submission" date="2022-12" db="EMBL/GenBank/DDBJ databases">
        <title>Genome assemblies of Blomia tropicalis.</title>
        <authorList>
            <person name="Cui Y."/>
        </authorList>
    </citation>
    <scope>NUCLEOTIDE SEQUENCE</scope>
    <source>
        <tissue evidence="14">Adult mites</tissue>
    </source>
</reference>
<dbReference type="PRINTS" id="PR00727">
    <property type="entry name" value="LEADERPTASE"/>
</dbReference>
<keyword evidence="10" id="KW-0496">Mitochondrion</keyword>
<keyword evidence="15" id="KW-1185">Reference proteome</keyword>
<dbReference type="InterPro" id="IPR037730">
    <property type="entry name" value="IMP2"/>
</dbReference>
<proteinExistence type="inferred from homology"/>
<evidence type="ECO:0000256" key="10">
    <source>
        <dbReference type="ARBA" id="ARBA00023128"/>
    </source>
</evidence>
<dbReference type="AlphaFoldDB" id="A0A9Q0M3F6"/>
<dbReference type="GO" id="GO:0004252">
    <property type="term" value="F:serine-type endopeptidase activity"/>
    <property type="evidence" value="ECO:0007669"/>
    <property type="project" value="InterPro"/>
</dbReference>
<evidence type="ECO:0000256" key="12">
    <source>
        <dbReference type="ARBA" id="ARBA00032718"/>
    </source>
</evidence>
<dbReference type="CDD" id="cd06530">
    <property type="entry name" value="S26_SPase_I"/>
    <property type="match status" value="1"/>
</dbReference>
<evidence type="ECO:0000256" key="6">
    <source>
        <dbReference type="ARBA" id="ARBA00022692"/>
    </source>
</evidence>
<keyword evidence="11" id="KW-0472">Membrane</keyword>
<dbReference type="Gene3D" id="2.10.109.10">
    <property type="entry name" value="Umud Fragment, subunit A"/>
    <property type="match status" value="1"/>
</dbReference>
<comment type="similarity">
    <text evidence="2">Belongs to the peptidase S26 family. IMP2 subfamily.</text>
</comment>
<name>A0A9Q0M3F6_BLOTA</name>
<sequence length="192" mass="22068">MQPTLNQDEDVEEMSNFPRHDVNIWQRYIYRFNSSDMVLLSHWSTRAYQIRRGDIVSLVSPKNPNQIMIKRVIGLEGDTVITRGNFKFESIRIPKGHCWVEGDNHSKSMDSNVFGPIAVGLITARAKWVVWPPKRWKSLDVPELPSDRAASVASVRPYQGSYSNGHQFVIDLKPSTSHHIDIHSFEEESHID</sequence>
<dbReference type="SUPFAM" id="SSF51306">
    <property type="entry name" value="LexA/Signal peptidase"/>
    <property type="match status" value="1"/>
</dbReference>
<dbReference type="PANTHER" id="PTHR46041:SF2">
    <property type="entry name" value="MITOCHONDRIAL INNER MEMBRANE PROTEASE SUBUNIT 2"/>
    <property type="match status" value="1"/>
</dbReference>
<dbReference type="InterPro" id="IPR036286">
    <property type="entry name" value="LexA/Signal_pep-like_sf"/>
</dbReference>
<protein>
    <recommendedName>
        <fullName evidence="4">Mitochondrial inner membrane protease subunit 2</fullName>
    </recommendedName>
    <alternativeName>
        <fullName evidence="12">IMP2-like protein</fullName>
    </alternativeName>
</protein>
<feature type="domain" description="Peptidase S26" evidence="13">
    <location>
        <begin position="34"/>
        <end position="83"/>
    </location>
</feature>
<feature type="domain" description="Peptidase S26" evidence="13">
    <location>
        <begin position="92"/>
        <end position="131"/>
    </location>
</feature>
<accession>A0A9Q0M3F6</accession>
<dbReference type="InterPro" id="IPR000223">
    <property type="entry name" value="Pept_S26A_signal_pept_1"/>
</dbReference>
<dbReference type="PANTHER" id="PTHR46041">
    <property type="entry name" value="MITOCHONDRIAL INNER MEMBRANE PROTEASE SUBUNIT 2"/>
    <property type="match status" value="1"/>
</dbReference>
<evidence type="ECO:0000259" key="13">
    <source>
        <dbReference type="Pfam" id="PF10502"/>
    </source>
</evidence>